<accession>A0A0R3W815</accession>
<dbReference type="EMBL" id="UYRS01018503">
    <property type="protein sequence ID" value="VDK36763.1"/>
    <property type="molecule type" value="Genomic_DNA"/>
</dbReference>
<sequence length="136" mass="15358">MNRAQVYTTVIERAKQASEFEGRDNEFSEEHLGSVNEHYSELRNGVDANSYRYIAYPFLMWACEADSAIPTVDVHLLQHLDDRCSSKVDLVSIAISRDIIMEWRASDMLSNDEEKFCTVQHIIQSDGATKASAPVG</sequence>
<dbReference type="WBParaSite" id="TASK_0000646001-mRNA-1">
    <property type="protein sequence ID" value="TASK_0000646001-mRNA-1"/>
    <property type="gene ID" value="TASK_0000646001"/>
</dbReference>
<proteinExistence type="predicted"/>
<evidence type="ECO:0000313" key="2">
    <source>
        <dbReference type="Proteomes" id="UP000282613"/>
    </source>
</evidence>
<gene>
    <name evidence="1" type="ORF">TASK_LOCUS6461</name>
</gene>
<dbReference type="Proteomes" id="UP000282613">
    <property type="component" value="Unassembled WGS sequence"/>
</dbReference>
<name>A0A0R3W815_TAEAS</name>
<reference evidence="1 2" key="2">
    <citation type="submission" date="2018-11" db="EMBL/GenBank/DDBJ databases">
        <authorList>
            <consortium name="Pathogen Informatics"/>
        </authorList>
    </citation>
    <scope>NUCLEOTIDE SEQUENCE [LARGE SCALE GENOMIC DNA]</scope>
</reference>
<reference evidence="3" key="1">
    <citation type="submission" date="2017-02" db="UniProtKB">
        <authorList>
            <consortium name="WormBaseParasite"/>
        </authorList>
    </citation>
    <scope>IDENTIFICATION</scope>
</reference>
<evidence type="ECO:0000313" key="1">
    <source>
        <dbReference type="EMBL" id="VDK36763.1"/>
    </source>
</evidence>
<keyword evidence="2" id="KW-1185">Reference proteome</keyword>
<protein>
    <submittedName>
        <fullName evidence="1 3">Uncharacterized protein</fullName>
    </submittedName>
</protein>
<organism evidence="3">
    <name type="scientific">Taenia asiatica</name>
    <name type="common">Asian tapeworm</name>
    <dbReference type="NCBI Taxonomy" id="60517"/>
    <lineage>
        <taxon>Eukaryota</taxon>
        <taxon>Metazoa</taxon>
        <taxon>Spiralia</taxon>
        <taxon>Lophotrochozoa</taxon>
        <taxon>Platyhelminthes</taxon>
        <taxon>Cestoda</taxon>
        <taxon>Eucestoda</taxon>
        <taxon>Cyclophyllidea</taxon>
        <taxon>Taeniidae</taxon>
        <taxon>Taenia</taxon>
    </lineage>
</organism>
<evidence type="ECO:0000313" key="3">
    <source>
        <dbReference type="WBParaSite" id="TASK_0000646001-mRNA-1"/>
    </source>
</evidence>
<dbReference type="AlphaFoldDB" id="A0A0R3W815"/>